<dbReference type="SUPFAM" id="SSF47954">
    <property type="entry name" value="Cyclin-like"/>
    <property type="match status" value="1"/>
</dbReference>
<dbReference type="PANTHER" id="PTHR10177">
    <property type="entry name" value="CYCLINS"/>
    <property type="match status" value="1"/>
</dbReference>
<dbReference type="InterPro" id="IPR013763">
    <property type="entry name" value="Cyclin-like_dom"/>
</dbReference>
<dbReference type="Pfam" id="PF00134">
    <property type="entry name" value="Cyclin_N"/>
    <property type="match status" value="1"/>
</dbReference>
<dbReference type="SMART" id="SM00385">
    <property type="entry name" value="CYCLIN"/>
    <property type="match status" value="1"/>
</dbReference>
<organism evidence="3">
    <name type="scientific">Menopon gallinae</name>
    <name type="common">poultry shaft louse</name>
    <dbReference type="NCBI Taxonomy" id="328185"/>
    <lineage>
        <taxon>Eukaryota</taxon>
        <taxon>Metazoa</taxon>
        <taxon>Ecdysozoa</taxon>
        <taxon>Arthropoda</taxon>
        <taxon>Hexapoda</taxon>
        <taxon>Insecta</taxon>
        <taxon>Pterygota</taxon>
        <taxon>Neoptera</taxon>
        <taxon>Paraneoptera</taxon>
        <taxon>Psocodea</taxon>
        <taxon>Troctomorpha</taxon>
        <taxon>Phthiraptera</taxon>
        <taxon>Amblycera</taxon>
        <taxon>Menoponidae</taxon>
        <taxon>Menopon</taxon>
    </lineage>
</organism>
<reference evidence="3" key="1">
    <citation type="journal article" date="2024" name="Gigascience">
        <title>Chromosome-level genome of the poultry shaft louse Menopon gallinae provides insight into the host-switching and adaptive evolution of parasitic lice.</title>
        <authorList>
            <person name="Xu Y."/>
            <person name="Ma L."/>
            <person name="Liu S."/>
            <person name="Liang Y."/>
            <person name="Liu Q."/>
            <person name="He Z."/>
            <person name="Tian L."/>
            <person name="Duan Y."/>
            <person name="Cai W."/>
            <person name="Li H."/>
            <person name="Song F."/>
        </authorList>
    </citation>
    <scope>NUCLEOTIDE SEQUENCE</scope>
    <source>
        <strain evidence="3">Cailab_2023a</strain>
    </source>
</reference>
<dbReference type="AlphaFoldDB" id="A0AAW2HTN6"/>
<keyword evidence="1" id="KW-0195">Cyclin</keyword>
<dbReference type="FunFam" id="1.10.472.10:FF:000003">
    <property type="entry name" value="G1/S-specific cyclin-D2"/>
    <property type="match status" value="1"/>
</dbReference>
<dbReference type="InterPro" id="IPR036915">
    <property type="entry name" value="Cyclin-like_sf"/>
</dbReference>
<dbReference type="Gene3D" id="1.10.472.10">
    <property type="entry name" value="Cyclin-like"/>
    <property type="match status" value="1"/>
</dbReference>
<protein>
    <recommendedName>
        <fullName evidence="2">Cyclin-like domain-containing protein</fullName>
    </recommendedName>
</protein>
<accession>A0AAW2HTN6</accession>
<dbReference type="EMBL" id="JARGDH010000003">
    <property type="protein sequence ID" value="KAL0273218.1"/>
    <property type="molecule type" value="Genomic_DNA"/>
</dbReference>
<gene>
    <name evidence="3" type="ORF">PYX00_005947</name>
</gene>
<dbReference type="InterPro" id="IPR006671">
    <property type="entry name" value="Cyclin_N"/>
</dbReference>
<evidence type="ECO:0000313" key="3">
    <source>
        <dbReference type="EMBL" id="KAL0273218.1"/>
    </source>
</evidence>
<comment type="similarity">
    <text evidence="1">Belongs to the cyclin family.</text>
</comment>
<dbReference type="InterPro" id="IPR039361">
    <property type="entry name" value="Cyclin"/>
</dbReference>
<proteinExistence type="inferred from homology"/>
<evidence type="ECO:0000256" key="1">
    <source>
        <dbReference type="RuleBase" id="RU000383"/>
    </source>
</evidence>
<name>A0AAW2HTN6_9NEOP</name>
<feature type="domain" description="Cyclin-like" evidence="2">
    <location>
        <begin position="65"/>
        <end position="145"/>
    </location>
</feature>
<evidence type="ECO:0000259" key="2">
    <source>
        <dbReference type="SMART" id="SM00385"/>
    </source>
</evidence>
<sequence>MASDLFCCERLQPDLRKAEKDPVIFLDSRVLPNLLNLEKQYIPNCDYFSVVQYDIKPFMRKVVATWMLELGLEDQVFPLAVNYLDRFLCSCNINKKHLQLAASVCIMLASKIRQCQYVSMETLCFYSDHSITSQQIKDWEVLVLSKLRWNIAAVTGFDYIDHIIDRVPWGTENSLIRRHATTLVGICYTGRRAFFLGGN</sequence>
<comment type="caution">
    <text evidence="3">The sequence shown here is derived from an EMBL/GenBank/DDBJ whole genome shotgun (WGS) entry which is preliminary data.</text>
</comment>